<dbReference type="GO" id="GO:0004386">
    <property type="term" value="F:helicase activity"/>
    <property type="evidence" value="ECO:0007669"/>
    <property type="project" value="UniProtKB-KW"/>
</dbReference>
<feature type="transmembrane region" description="Helical" evidence="1">
    <location>
        <begin position="214"/>
        <end position="231"/>
    </location>
</feature>
<accession>A0ABP0SHW1</accession>
<keyword evidence="1" id="KW-0812">Transmembrane</keyword>
<feature type="transmembrane region" description="Helical" evidence="1">
    <location>
        <begin position="311"/>
        <end position="330"/>
    </location>
</feature>
<feature type="transmembrane region" description="Helical" evidence="1">
    <location>
        <begin position="182"/>
        <end position="202"/>
    </location>
</feature>
<keyword evidence="2" id="KW-0067">ATP-binding</keyword>
<feature type="transmembrane region" description="Helical" evidence="1">
    <location>
        <begin position="279"/>
        <end position="299"/>
    </location>
</feature>
<evidence type="ECO:0000313" key="2">
    <source>
        <dbReference type="EMBL" id="CAK9111888.1"/>
    </source>
</evidence>
<protein>
    <submittedName>
        <fullName evidence="2">ATP-dependent DNA helicase</fullName>
    </submittedName>
</protein>
<gene>
    <name evidence="2" type="ORF">SCF082_LOCUS51896</name>
</gene>
<keyword evidence="2" id="KW-0347">Helicase</keyword>
<proteinExistence type="predicted"/>
<feature type="transmembrane region" description="Helical" evidence="1">
    <location>
        <begin position="505"/>
        <end position="521"/>
    </location>
</feature>
<feature type="transmembrane region" description="Helical" evidence="1">
    <location>
        <begin position="243"/>
        <end position="267"/>
    </location>
</feature>
<keyword evidence="2" id="KW-0378">Hydrolase</keyword>
<keyword evidence="1" id="KW-1133">Transmembrane helix</keyword>
<comment type="caution">
    <text evidence="2">The sequence shown here is derived from an EMBL/GenBank/DDBJ whole genome shotgun (WGS) entry which is preliminary data.</text>
</comment>
<feature type="transmembrane region" description="Helical" evidence="1">
    <location>
        <begin position="84"/>
        <end position="106"/>
    </location>
</feature>
<reference evidence="2 3" key="1">
    <citation type="submission" date="2024-02" db="EMBL/GenBank/DDBJ databases">
        <authorList>
            <person name="Chen Y."/>
            <person name="Shah S."/>
            <person name="Dougan E. K."/>
            <person name="Thang M."/>
            <person name="Chan C."/>
        </authorList>
    </citation>
    <scope>NUCLEOTIDE SEQUENCE [LARGE SCALE GENOMIC DNA]</scope>
</reference>
<organism evidence="2 3">
    <name type="scientific">Durusdinium trenchii</name>
    <dbReference type="NCBI Taxonomy" id="1381693"/>
    <lineage>
        <taxon>Eukaryota</taxon>
        <taxon>Sar</taxon>
        <taxon>Alveolata</taxon>
        <taxon>Dinophyceae</taxon>
        <taxon>Suessiales</taxon>
        <taxon>Symbiodiniaceae</taxon>
        <taxon>Durusdinium</taxon>
    </lineage>
</organism>
<feature type="transmembrane region" description="Helical" evidence="1">
    <location>
        <begin position="476"/>
        <end position="493"/>
    </location>
</feature>
<dbReference type="EMBL" id="CAXAMM010043818">
    <property type="protein sequence ID" value="CAK9111888.1"/>
    <property type="molecule type" value="Genomic_DNA"/>
</dbReference>
<name>A0ABP0SHW1_9DINO</name>
<sequence length="625" mass="68266">MFGHHFLVQISSFWLDNCCRNSVKPALTALRLAALVLLSKMVFAEGSMLSTLTLATIWAFFVSLGVAIYLIIKGKYIQMQKLMLMVTIIANLRYSVFGIKGAISWVTNLSDAFTDLLVGIDDTCASEAPAICMELPGNPNSLRGLAGPCPETGPWHIAHGGCRATDLYQLFGEGPTVDQICMHIHVLSMTLALSISFLHIFVLRGKIQRRAGQLSALSAAIGVPMGLVVGLTNTTSAAYGGMWAVYGWMWMAGSSFFLLSKGVLAVLQGQIKSHKRWMTHFYVSMWCDFLIFRLMLVVVTPFVRQCISCAFLPMIYLSPLIGLIAGELVLRNKDRQPPREGSQAAGEVSCLTKSSSCLDPEFRLQLRDTSVKGNFWEITGQTAFQWDSEIRKNHGDSWCICMWATARLIATVGCENVHLRCDATDVAYVEKSYSDGGVDLAPAKECLQKKCNSLALQRLDDATTPRLRLGRLAPDLAVPALICGLVAVGLVAFRRRGVGVSASRFGFGKGWALIILIRLLVTRIQACTQHTVGIGECLVAPGLVPLSCKKLLRRAFSAAILALDPCGIAPAQSWFTGSSILQLRKELPIVGVGLLCQMISITCHPVWLANAVLCHRMYVCIHMCA</sequence>
<evidence type="ECO:0000313" key="3">
    <source>
        <dbReference type="Proteomes" id="UP001642464"/>
    </source>
</evidence>
<keyword evidence="1" id="KW-0472">Membrane</keyword>
<dbReference type="Proteomes" id="UP001642464">
    <property type="component" value="Unassembled WGS sequence"/>
</dbReference>
<evidence type="ECO:0000256" key="1">
    <source>
        <dbReference type="SAM" id="Phobius"/>
    </source>
</evidence>
<keyword evidence="3" id="KW-1185">Reference proteome</keyword>
<keyword evidence="2" id="KW-0547">Nucleotide-binding</keyword>
<feature type="transmembrane region" description="Helical" evidence="1">
    <location>
        <begin position="48"/>
        <end position="72"/>
    </location>
</feature>